<feature type="compositionally biased region" description="Low complexity" evidence="1">
    <location>
        <begin position="240"/>
        <end position="252"/>
    </location>
</feature>
<accession>A0A9P6KF62</accession>
<dbReference type="Pfam" id="PF06910">
    <property type="entry name" value="MEA1"/>
    <property type="match status" value="1"/>
</dbReference>
<reference evidence="2" key="1">
    <citation type="journal article" date="2020" name="Fungal Divers.">
        <title>Resolving the Mortierellaceae phylogeny through synthesis of multi-gene phylogenetics and phylogenomics.</title>
        <authorList>
            <person name="Vandepol N."/>
            <person name="Liber J."/>
            <person name="Desiro A."/>
            <person name="Na H."/>
            <person name="Kennedy M."/>
            <person name="Barry K."/>
            <person name="Grigoriev I.V."/>
            <person name="Miller A.N."/>
            <person name="O'Donnell K."/>
            <person name="Stajich J.E."/>
            <person name="Bonito G."/>
        </authorList>
    </citation>
    <scope>NUCLEOTIDE SEQUENCE</scope>
    <source>
        <strain evidence="2">KOD1015</strain>
    </source>
</reference>
<feature type="compositionally biased region" description="Polar residues" evidence="1">
    <location>
        <begin position="55"/>
        <end position="66"/>
    </location>
</feature>
<gene>
    <name evidence="2" type="ORF">BGW38_010964</name>
</gene>
<proteinExistence type="predicted"/>
<dbReference type="AlphaFoldDB" id="A0A9P6KF62"/>
<sequence>MQADAQDPESGYDVSQEQLDAVDRMLEELDMDERFDRVPSAFRIVDNLGIDGEQQDTGRPTVSTGIHSHHRSSAGHIPTNGADNDTNGHSSFMSSEEGAMSSDEMEEDDADEGDMEPFGYIPLDQGDGYGGDYNLMQSDDEDEDNTSVDHHTDDNENEGQGYDGYLHETSRDGSLPVPTLPSPVQIEVGPEDSEATAQISDEDLRTIVQVMSSFSLPAPEWAQAIPEEKWLPTIVQRASTANTATATDTRTATIEEERQ</sequence>
<feature type="region of interest" description="Disordered" evidence="1">
    <location>
        <begin position="49"/>
        <end position="180"/>
    </location>
</feature>
<dbReference type="EMBL" id="JAABOA010000985">
    <property type="protein sequence ID" value="KAF9582623.1"/>
    <property type="molecule type" value="Genomic_DNA"/>
</dbReference>
<name>A0A9P6KF62_9FUNG</name>
<evidence type="ECO:0000313" key="2">
    <source>
        <dbReference type="EMBL" id="KAF9582623.1"/>
    </source>
</evidence>
<comment type="caution">
    <text evidence="2">The sequence shown here is derived from an EMBL/GenBank/DDBJ whole genome shotgun (WGS) entry which is preliminary data.</text>
</comment>
<keyword evidence="3" id="KW-1185">Reference proteome</keyword>
<feature type="region of interest" description="Disordered" evidence="1">
    <location>
        <begin position="240"/>
        <end position="259"/>
    </location>
</feature>
<feature type="compositionally biased region" description="Low complexity" evidence="1">
    <location>
        <begin position="93"/>
        <end position="102"/>
    </location>
</feature>
<organism evidence="2 3">
    <name type="scientific">Lunasporangiospora selenospora</name>
    <dbReference type="NCBI Taxonomy" id="979761"/>
    <lineage>
        <taxon>Eukaryota</taxon>
        <taxon>Fungi</taxon>
        <taxon>Fungi incertae sedis</taxon>
        <taxon>Mucoromycota</taxon>
        <taxon>Mortierellomycotina</taxon>
        <taxon>Mortierellomycetes</taxon>
        <taxon>Mortierellales</taxon>
        <taxon>Mortierellaceae</taxon>
        <taxon>Lunasporangiospora</taxon>
    </lineage>
</organism>
<evidence type="ECO:0008006" key="4">
    <source>
        <dbReference type="Google" id="ProtNLM"/>
    </source>
</evidence>
<feature type="compositionally biased region" description="Acidic residues" evidence="1">
    <location>
        <begin position="103"/>
        <end position="115"/>
    </location>
</feature>
<evidence type="ECO:0000313" key="3">
    <source>
        <dbReference type="Proteomes" id="UP000780801"/>
    </source>
</evidence>
<evidence type="ECO:0000256" key="1">
    <source>
        <dbReference type="SAM" id="MobiDB-lite"/>
    </source>
</evidence>
<protein>
    <recommendedName>
        <fullName evidence="4">Male-enhanced antigen 1</fullName>
    </recommendedName>
</protein>
<dbReference type="Proteomes" id="UP000780801">
    <property type="component" value="Unassembled WGS sequence"/>
</dbReference>
<feature type="compositionally biased region" description="Polar residues" evidence="1">
    <location>
        <begin position="81"/>
        <end position="92"/>
    </location>
</feature>
<dbReference type="OrthoDB" id="5593200at2759"/>